<dbReference type="AlphaFoldDB" id="A0A7J8RLP2"/>
<gene>
    <name evidence="1" type="ORF">Godav_015013</name>
</gene>
<evidence type="ECO:0000313" key="1">
    <source>
        <dbReference type="EMBL" id="MBA0614767.1"/>
    </source>
</evidence>
<organism evidence="1 2">
    <name type="scientific">Gossypium davidsonii</name>
    <name type="common">Davidson's cotton</name>
    <name type="synonym">Gossypium klotzschianum subsp. davidsonii</name>
    <dbReference type="NCBI Taxonomy" id="34287"/>
    <lineage>
        <taxon>Eukaryota</taxon>
        <taxon>Viridiplantae</taxon>
        <taxon>Streptophyta</taxon>
        <taxon>Embryophyta</taxon>
        <taxon>Tracheophyta</taxon>
        <taxon>Spermatophyta</taxon>
        <taxon>Magnoliopsida</taxon>
        <taxon>eudicotyledons</taxon>
        <taxon>Gunneridae</taxon>
        <taxon>Pentapetalae</taxon>
        <taxon>rosids</taxon>
        <taxon>malvids</taxon>
        <taxon>Malvales</taxon>
        <taxon>Malvaceae</taxon>
        <taxon>Malvoideae</taxon>
        <taxon>Gossypium</taxon>
    </lineage>
</organism>
<dbReference type="Proteomes" id="UP000593561">
    <property type="component" value="Unassembled WGS sequence"/>
</dbReference>
<proteinExistence type="predicted"/>
<sequence length="110" mass="12584">MSGALTVSEFATGANLVISNFGVGRVTKKVRRRLDLPVDIDDPTDFEVQEDDVKIEVIDGIPSIIFSDRVHKFIEREMAKTVVVKLLWRNITFYALLNRNTTPWKSRKSF</sequence>
<keyword evidence="2" id="KW-1185">Reference proteome</keyword>
<comment type="caution">
    <text evidence="1">The sequence shown here is derived from an EMBL/GenBank/DDBJ whole genome shotgun (WGS) entry which is preliminary data.</text>
</comment>
<accession>A0A7J8RLP2</accession>
<dbReference type="EMBL" id="JABFAC010000006">
    <property type="protein sequence ID" value="MBA0614767.1"/>
    <property type="molecule type" value="Genomic_DNA"/>
</dbReference>
<protein>
    <submittedName>
        <fullName evidence="1">Uncharacterized protein</fullName>
    </submittedName>
</protein>
<evidence type="ECO:0000313" key="2">
    <source>
        <dbReference type="Proteomes" id="UP000593561"/>
    </source>
</evidence>
<reference evidence="1 2" key="1">
    <citation type="journal article" date="2019" name="Genome Biol. Evol.">
        <title>Insights into the evolution of the New World diploid cottons (Gossypium, subgenus Houzingenia) based on genome sequencing.</title>
        <authorList>
            <person name="Grover C.E."/>
            <person name="Arick M.A. 2nd"/>
            <person name="Thrash A."/>
            <person name="Conover J.L."/>
            <person name="Sanders W.S."/>
            <person name="Peterson D.G."/>
            <person name="Frelichowski J.E."/>
            <person name="Scheffler J.A."/>
            <person name="Scheffler B.E."/>
            <person name="Wendel J.F."/>
        </authorList>
    </citation>
    <scope>NUCLEOTIDE SEQUENCE [LARGE SCALE GENOMIC DNA]</scope>
    <source>
        <strain evidence="1">27</strain>
        <tissue evidence="1">Leaf</tissue>
    </source>
</reference>
<name>A0A7J8RLP2_GOSDV</name>